<dbReference type="Proteomes" id="UP000249522">
    <property type="component" value="Unassembled WGS sequence"/>
</dbReference>
<dbReference type="PROSITE" id="PS50929">
    <property type="entry name" value="ABC_TM1F"/>
    <property type="match status" value="1"/>
</dbReference>
<dbReference type="PANTHER" id="PTHR46825">
    <property type="entry name" value="D-ALANYL-D-ALANINE-CARBOXYPEPTIDASE/ENDOPEPTIDASE AMPH"/>
    <property type="match status" value="1"/>
</dbReference>
<evidence type="ECO:0000259" key="10">
    <source>
        <dbReference type="PROSITE" id="PS50929"/>
    </source>
</evidence>
<keyword evidence="2 7" id="KW-0812">Transmembrane</keyword>
<keyword evidence="4" id="KW-0067">ATP-binding</keyword>
<gene>
    <name evidence="11" type="ORF">DNH61_25430</name>
</gene>
<protein>
    <submittedName>
        <fullName evidence="11">Peptide ABC transporter</fullName>
    </submittedName>
</protein>
<dbReference type="EMBL" id="QKRB01000062">
    <property type="protein sequence ID" value="PZD92987.1"/>
    <property type="molecule type" value="Genomic_DNA"/>
</dbReference>
<feature type="domain" description="ABC transmembrane type-1" evidence="10">
    <location>
        <begin position="511"/>
        <end position="785"/>
    </location>
</feature>
<comment type="caution">
    <text evidence="11">The sequence shown here is derived from an EMBL/GenBank/DDBJ whole genome shotgun (WGS) entry which is preliminary data.</text>
</comment>
<evidence type="ECO:0000259" key="9">
    <source>
        <dbReference type="PROSITE" id="PS50893"/>
    </source>
</evidence>
<comment type="subcellular location">
    <subcellularLocation>
        <location evidence="1">Cell membrane</location>
        <topology evidence="1">Multi-pass membrane protein</topology>
    </subcellularLocation>
</comment>
<dbReference type="InterPro" id="IPR005898">
    <property type="entry name" value="Cyc_pep_transpt_SyrD/YojI"/>
</dbReference>
<dbReference type="Pfam" id="PF00144">
    <property type="entry name" value="Beta-lactamase"/>
    <property type="match status" value="1"/>
</dbReference>
<accession>A0A2W1LNJ6</accession>
<keyword evidence="8" id="KW-0732">Signal</keyword>
<evidence type="ECO:0000313" key="12">
    <source>
        <dbReference type="Proteomes" id="UP000249522"/>
    </source>
</evidence>
<keyword evidence="3" id="KW-0547">Nucleotide-binding</keyword>
<name>A0A2W1LNJ6_9BACL</name>
<evidence type="ECO:0000256" key="5">
    <source>
        <dbReference type="ARBA" id="ARBA00022989"/>
    </source>
</evidence>
<dbReference type="InterPro" id="IPR003593">
    <property type="entry name" value="AAA+_ATPase"/>
</dbReference>
<feature type="transmembrane region" description="Helical" evidence="7">
    <location>
        <begin position="435"/>
        <end position="455"/>
    </location>
</feature>
<keyword evidence="5 7" id="KW-1133">Transmembrane helix</keyword>
<feature type="chain" id="PRO_5038776294" evidence="8">
    <location>
        <begin position="22"/>
        <end position="1032"/>
    </location>
</feature>
<sequence length="1032" mass="114476">MRLTGSMLLAVILLAPVLMMAGAGSSVSAESAAAAVLPAEVTADIEHEIKRFMDQGQIPGMSVVIVRGEDVVYSKGFGYADKEAERPVTDSTFFELGSTSKAYTALGVLKLSDAGLIKLDEPVQTYLPWLELTYKGEKQAVTLRQFLHHTSGIPFRTIDDIPALSGDDALEKTVRTLTDTELEHEPGSRHLYATINYDVLALVIEKVTGQSFEQYMYSEILQPLGLNNTYLSRQDVPEGGMATGYKLQFFGESAYDAPVYRGNTAAGYFISNAGDMAEWLKIQLGTAGLTKQQQKLVNRSHVPNRSIQPNADGSSYAMGWSVYQDGGGELSHDGSNPNFSSYVGIRPEEKVGVAVMANINSTYAIAAGQSVLNVMIGKAPVERASDMFKDLDRTSAAVILIALPLALLTAGFFIRSIAEVLSGKRRWKNRGWTGVAAIAASLLLLGLFGYCLYLVPDVLFSELSWNFVRVWAPDSLYYAILAIGASAVLFFVYSLFTYFMAKPNDKAIFNLAILSIFSGLGNAFIIFTINVALGSNEREFQSNLFIFFTLGILVYIIGQRIIRTNLVSITNDIVYNKRMELIGRILKSPFYKFEEIEGGKIHAGLNNDTETISDFANTFITGVTSLITLICCFVYLGIINWMGLLAALGIIALCVGLYIVVGMSANKLWGETRDIQNVFFRYINDLVQGFKELSMDRKRRREFHADIQDSCETYRDKRKQAEFKIAGAFVIGELLFTLVVGSIAFLFPLMFRSIEMDAVRSYVFIFLYMMGPIHSILNAVPNVIQMRISWNRINDLIKEVSAVETIEAEAGRDAHTGPVHIELRNLCYSYGGENGESFSVGPINYEFRSNEVVFITGGNGSGKSTVAKLITGLYVPTSGEILLNGSRVTASELGSCYSTIFSDFYLFEKLYGVDVQAKQHDIERYLKLLKIDGKVAVQDGKFSTIKLSTGQRKRLALLLSYLEDKPVCLFDEWAADQDPEFRQFFYESLLPELKQRGKCIIAITHDDRYFELADKMMKMEFGMVMQLEAAAV</sequence>
<dbReference type="InterPro" id="IPR003439">
    <property type="entry name" value="ABC_transporter-like_ATP-bd"/>
</dbReference>
<evidence type="ECO:0000256" key="1">
    <source>
        <dbReference type="ARBA" id="ARBA00004651"/>
    </source>
</evidence>
<evidence type="ECO:0000256" key="8">
    <source>
        <dbReference type="SAM" id="SignalP"/>
    </source>
</evidence>
<evidence type="ECO:0000256" key="2">
    <source>
        <dbReference type="ARBA" id="ARBA00022692"/>
    </source>
</evidence>
<feature type="transmembrane region" description="Helical" evidence="7">
    <location>
        <begin position="725"/>
        <end position="750"/>
    </location>
</feature>
<feature type="transmembrane region" description="Helical" evidence="7">
    <location>
        <begin position="395"/>
        <end position="414"/>
    </location>
</feature>
<evidence type="ECO:0000256" key="3">
    <source>
        <dbReference type="ARBA" id="ARBA00022741"/>
    </source>
</evidence>
<evidence type="ECO:0000256" key="4">
    <source>
        <dbReference type="ARBA" id="ARBA00022840"/>
    </source>
</evidence>
<dbReference type="PROSITE" id="PS50893">
    <property type="entry name" value="ABC_TRANSPORTER_2"/>
    <property type="match status" value="1"/>
</dbReference>
<dbReference type="OrthoDB" id="846150at2"/>
<keyword evidence="12" id="KW-1185">Reference proteome</keyword>
<dbReference type="GO" id="GO:0005886">
    <property type="term" value="C:plasma membrane"/>
    <property type="evidence" value="ECO:0007669"/>
    <property type="project" value="UniProtKB-SubCell"/>
</dbReference>
<feature type="domain" description="ABC transporter" evidence="9">
    <location>
        <begin position="821"/>
        <end position="1032"/>
    </location>
</feature>
<dbReference type="InterPro" id="IPR012338">
    <property type="entry name" value="Beta-lactam/transpept-like"/>
</dbReference>
<feature type="transmembrane region" description="Helical" evidence="7">
    <location>
        <begin position="475"/>
        <end position="496"/>
    </location>
</feature>
<reference evidence="11 12" key="1">
    <citation type="submission" date="2018-06" db="EMBL/GenBank/DDBJ databases">
        <title>Paenibacillus imtechensis sp. nov.</title>
        <authorList>
            <person name="Pinnaka A.K."/>
            <person name="Singh H."/>
            <person name="Kaur M."/>
        </authorList>
    </citation>
    <scope>NUCLEOTIDE SEQUENCE [LARGE SCALE GENOMIC DNA]</scope>
    <source>
        <strain evidence="11 12">SMB1</strain>
    </source>
</reference>
<keyword evidence="6 7" id="KW-0472">Membrane</keyword>
<feature type="transmembrane region" description="Helical" evidence="7">
    <location>
        <begin position="540"/>
        <end position="558"/>
    </location>
</feature>
<dbReference type="SUPFAM" id="SSF56601">
    <property type="entry name" value="beta-lactamase/transpeptidase-like"/>
    <property type="match status" value="1"/>
</dbReference>
<dbReference type="SUPFAM" id="SSF52540">
    <property type="entry name" value="P-loop containing nucleoside triphosphate hydrolases"/>
    <property type="match status" value="1"/>
</dbReference>
<dbReference type="GO" id="GO:0140359">
    <property type="term" value="F:ABC-type transporter activity"/>
    <property type="evidence" value="ECO:0007669"/>
    <property type="project" value="InterPro"/>
</dbReference>
<dbReference type="Gene3D" id="3.40.50.300">
    <property type="entry name" value="P-loop containing nucleotide triphosphate hydrolases"/>
    <property type="match status" value="1"/>
</dbReference>
<evidence type="ECO:0000256" key="7">
    <source>
        <dbReference type="SAM" id="Phobius"/>
    </source>
</evidence>
<evidence type="ECO:0000313" key="11">
    <source>
        <dbReference type="EMBL" id="PZD92987.1"/>
    </source>
</evidence>
<dbReference type="NCBIfam" id="TIGR01194">
    <property type="entry name" value="cyc_pep_trnsptr"/>
    <property type="match status" value="1"/>
</dbReference>
<dbReference type="GO" id="GO:1904680">
    <property type="term" value="F:peptide transmembrane transporter activity"/>
    <property type="evidence" value="ECO:0007669"/>
    <property type="project" value="InterPro"/>
</dbReference>
<dbReference type="InterPro" id="IPR001466">
    <property type="entry name" value="Beta-lactam-related"/>
</dbReference>
<dbReference type="InterPro" id="IPR027417">
    <property type="entry name" value="P-loop_NTPase"/>
</dbReference>
<dbReference type="SMART" id="SM00382">
    <property type="entry name" value="AAA"/>
    <property type="match status" value="1"/>
</dbReference>
<feature type="transmembrane region" description="Helical" evidence="7">
    <location>
        <begin position="615"/>
        <end position="638"/>
    </location>
</feature>
<evidence type="ECO:0000256" key="6">
    <source>
        <dbReference type="ARBA" id="ARBA00023136"/>
    </source>
</evidence>
<dbReference type="InterPro" id="IPR036640">
    <property type="entry name" value="ABC1_TM_sf"/>
</dbReference>
<feature type="transmembrane region" description="Helical" evidence="7">
    <location>
        <begin position="762"/>
        <end position="784"/>
    </location>
</feature>
<dbReference type="GO" id="GO:0015833">
    <property type="term" value="P:peptide transport"/>
    <property type="evidence" value="ECO:0007669"/>
    <property type="project" value="InterPro"/>
</dbReference>
<dbReference type="SUPFAM" id="SSF90123">
    <property type="entry name" value="ABC transporter transmembrane region"/>
    <property type="match status" value="1"/>
</dbReference>
<organism evidence="11 12">
    <name type="scientific">Paenibacillus sambharensis</name>
    <dbReference type="NCBI Taxonomy" id="1803190"/>
    <lineage>
        <taxon>Bacteria</taxon>
        <taxon>Bacillati</taxon>
        <taxon>Bacillota</taxon>
        <taxon>Bacilli</taxon>
        <taxon>Bacillales</taxon>
        <taxon>Paenibacillaceae</taxon>
        <taxon>Paenibacillus</taxon>
    </lineage>
</organism>
<dbReference type="InterPro" id="IPR011527">
    <property type="entry name" value="ABC1_TM_dom"/>
</dbReference>
<dbReference type="PANTHER" id="PTHR46825:SF11">
    <property type="entry name" value="PENICILLIN-BINDING PROTEIN 4"/>
    <property type="match status" value="1"/>
</dbReference>
<dbReference type="GO" id="GO:0005524">
    <property type="term" value="F:ATP binding"/>
    <property type="evidence" value="ECO:0007669"/>
    <property type="project" value="UniProtKB-KW"/>
</dbReference>
<dbReference type="Gene3D" id="1.20.1560.10">
    <property type="entry name" value="ABC transporter type 1, transmembrane domain"/>
    <property type="match status" value="1"/>
</dbReference>
<feature type="transmembrane region" description="Helical" evidence="7">
    <location>
        <begin position="508"/>
        <end position="534"/>
    </location>
</feature>
<feature type="transmembrane region" description="Helical" evidence="7">
    <location>
        <begin position="644"/>
        <end position="663"/>
    </location>
</feature>
<dbReference type="GO" id="GO:0016887">
    <property type="term" value="F:ATP hydrolysis activity"/>
    <property type="evidence" value="ECO:0007669"/>
    <property type="project" value="InterPro"/>
</dbReference>
<dbReference type="InterPro" id="IPR050491">
    <property type="entry name" value="AmpC-like"/>
</dbReference>
<feature type="signal peptide" evidence="8">
    <location>
        <begin position="1"/>
        <end position="21"/>
    </location>
</feature>
<dbReference type="Pfam" id="PF00005">
    <property type="entry name" value="ABC_tran"/>
    <property type="match status" value="1"/>
</dbReference>
<dbReference type="AlphaFoldDB" id="A0A2W1LNJ6"/>
<dbReference type="Gene3D" id="3.40.710.10">
    <property type="entry name" value="DD-peptidase/beta-lactamase superfamily"/>
    <property type="match status" value="1"/>
</dbReference>
<proteinExistence type="predicted"/>